<keyword evidence="11" id="KW-1185">Reference proteome</keyword>
<evidence type="ECO:0000313" key="10">
    <source>
        <dbReference type="EMBL" id="ASR53459.1"/>
    </source>
</evidence>
<feature type="transmembrane region" description="Helical" evidence="8">
    <location>
        <begin position="299"/>
        <end position="320"/>
    </location>
</feature>
<dbReference type="InterPro" id="IPR011701">
    <property type="entry name" value="MFS"/>
</dbReference>
<evidence type="ECO:0000256" key="3">
    <source>
        <dbReference type="ARBA" id="ARBA00022448"/>
    </source>
</evidence>
<evidence type="ECO:0000256" key="6">
    <source>
        <dbReference type="ARBA" id="ARBA00022989"/>
    </source>
</evidence>
<keyword evidence="6 8" id="KW-1133">Transmembrane helix</keyword>
<dbReference type="PANTHER" id="PTHR42718">
    <property type="entry name" value="MAJOR FACILITATOR SUPERFAMILY MULTIDRUG TRANSPORTER MFSC"/>
    <property type="match status" value="1"/>
</dbReference>
<proteinExistence type="inferred from homology"/>
<comment type="similarity">
    <text evidence="2">Belongs to the major facilitator superfamily. EmrB family.</text>
</comment>
<dbReference type="InterPro" id="IPR004638">
    <property type="entry name" value="EmrB-like"/>
</dbReference>
<feature type="transmembrane region" description="Helical" evidence="8">
    <location>
        <begin position="227"/>
        <end position="246"/>
    </location>
</feature>
<feature type="transmembrane region" description="Helical" evidence="8">
    <location>
        <begin position="195"/>
        <end position="212"/>
    </location>
</feature>
<dbReference type="InterPro" id="IPR036259">
    <property type="entry name" value="MFS_trans_sf"/>
</dbReference>
<feature type="transmembrane region" description="Helical" evidence="8">
    <location>
        <begin position="47"/>
        <end position="68"/>
    </location>
</feature>
<protein>
    <submittedName>
        <fullName evidence="10">EmrB/QacA family drug resistance transporter</fullName>
    </submittedName>
</protein>
<dbReference type="CDD" id="cd17503">
    <property type="entry name" value="MFS_LmrB_MDR_like"/>
    <property type="match status" value="1"/>
</dbReference>
<evidence type="ECO:0000256" key="1">
    <source>
        <dbReference type="ARBA" id="ARBA00004651"/>
    </source>
</evidence>
<sequence length="503" mass="54235">MPVRHRGLLTLAVMMATIMQILDTTIANVALPHMQSSLGATADTVTWALTSYLVASAIAMPITGWLAERVGSRNLFVWAVIAFTLASMACGAAATLEEMVLFRAIQGIAAAFIGPLSQTVLMDINPPSGQARAMSIWGMGIMIGPIMGPVLGGWLTESYSWRWVFLVNVPVGIVTIALLAWLLPSRERTRRRFDLFGFSMLALGLAAMQIMLDRGTQLDWFSSPEILIEAAISIACLWIFAVHMIWGRNPLFERGLLGNRNMAAALLFMLVVGVVMFASMALLPPMLQQLFGYSVLDTGLLLAPRGLGILISMGVAGRLVNTVDPRYLMITGAATATYSLWMMTGWSLDMTWHPIVVAGFVQGIGMGLLFIPLNFLAFATLEPRHRTDGASLLNLARSLGASVSISVLTTLLSFNIQVSHSDLAAHITGSSLSMLDPGTADKFGSLGDAALLVVNAQINRQAAMIAYIDDFHAMMLVNLAAIPLLLLLRRPKNMAVAPVHIGE</sequence>
<feature type="transmembrane region" description="Helical" evidence="8">
    <location>
        <begin position="75"/>
        <end position="94"/>
    </location>
</feature>
<feature type="transmembrane region" description="Helical" evidence="8">
    <location>
        <begin position="471"/>
        <end position="488"/>
    </location>
</feature>
<accession>A0ABM6MBM1</accession>
<reference evidence="10 11" key="1">
    <citation type="submission" date="2017-03" db="EMBL/GenBank/DDBJ databases">
        <title>Complete genome sequence of Blastomonas fulva degrading microcsystin LR.</title>
        <authorList>
            <person name="Lee H.-g."/>
            <person name="Jin L."/>
            <person name="oh H.-M."/>
        </authorList>
    </citation>
    <scope>NUCLEOTIDE SEQUENCE [LARGE SCALE GENOMIC DNA]</scope>
    <source>
        <strain evidence="10 11">T2</strain>
    </source>
</reference>
<dbReference type="PROSITE" id="PS50850">
    <property type="entry name" value="MFS"/>
    <property type="match status" value="1"/>
</dbReference>
<feature type="transmembrane region" description="Helical" evidence="8">
    <location>
        <begin position="392"/>
        <end position="414"/>
    </location>
</feature>
<feature type="transmembrane region" description="Helical" evidence="8">
    <location>
        <begin position="7"/>
        <end position="27"/>
    </location>
</feature>
<keyword evidence="7 8" id="KW-0472">Membrane</keyword>
<dbReference type="EMBL" id="CP020083">
    <property type="protein sequence ID" value="ASR53459.1"/>
    <property type="molecule type" value="Genomic_DNA"/>
</dbReference>
<evidence type="ECO:0000256" key="2">
    <source>
        <dbReference type="ARBA" id="ARBA00008537"/>
    </source>
</evidence>
<gene>
    <name evidence="10" type="ORF">B5J99_10410</name>
</gene>
<evidence type="ECO:0000256" key="5">
    <source>
        <dbReference type="ARBA" id="ARBA00022692"/>
    </source>
</evidence>
<keyword evidence="4" id="KW-1003">Cell membrane</keyword>
<feature type="transmembrane region" description="Helical" evidence="8">
    <location>
        <begin position="134"/>
        <end position="155"/>
    </location>
</feature>
<organism evidence="10 11">
    <name type="scientific">Blastomonas fulva</name>
    <dbReference type="NCBI Taxonomy" id="1550728"/>
    <lineage>
        <taxon>Bacteria</taxon>
        <taxon>Pseudomonadati</taxon>
        <taxon>Pseudomonadota</taxon>
        <taxon>Alphaproteobacteria</taxon>
        <taxon>Sphingomonadales</taxon>
        <taxon>Sphingomonadaceae</taxon>
        <taxon>Blastomonas</taxon>
    </lineage>
</organism>
<keyword evidence="3" id="KW-0813">Transport</keyword>
<dbReference type="InterPro" id="IPR020846">
    <property type="entry name" value="MFS_dom"/>
</dbReference>
<dbReference type="Pfam" id="PF07690">
    <property type="entry name" value="MFS_1"/>
    <property type="match status" value="1"/>
</dbReference>
<feature type="transmembrane region" description="Helical" evidence="8">
    <location>
        <begin position="266"/>
        <end position="287"/>
    </location>
</feature>
<dbReference type="Proteomes" id="UP000258016">
    <property type="component" value="Chromosome"/>
</dbReference>
<feature type="transmembrane region" description="Helical" evidence="8">
    <location>
        <begin position="100"/>
        <end position="122"/>
    </location>
</feature>
<dbReference type="PRINTS" id="PR01036">
    <property type="entry name" value="TCRTETB"/>
</dbReference>
<dbReference type="NCBIfam" id="TIGR00711">
    <property type="entry name" value="efflux_EmrB"/>
    <property type="match status" value="1"/>
</dbReference>
<comment type="subcellular location">
    <subcellularLocation>
        <location evidence="1">Cell membrane</location>
        <topology evidence="1">Multi-pass membrane protein</topology>
    </subcellularLocation>
</comment>
<evidence type="ECO:0000259" key="9">
    <source>
        <dbReference type="PROSITE" id="PS50850"/>
    </source>
</evidence>
<feature type="transmembrane region" description="Helical" evidence="8">
    <location>
        <begin position="161"/>
        <end position="183"/>
    </location>
</feature>
<dbReference type="Gene3D" id="1.20.1720.10">
    <property type="entry name" value="Multidrug resistance protein D"/>
    <property type="match status" value="1"/>
</dbReference>
<evidence type="ECO:0000256" key="8">
    <source>
        <dbReference type="SAM" id="Phobius"/>
    </source>
</evidence>
<keyword evidence="5 8" id="KW-0812">Transmembrane</keyword>
<dbReference type="Gene3D" id="1.20.1250.20">
    <property type="entry name" value="MFS general substrate transporter like domains"/>
    <property type="match status" value="1"/>
</dbReference>
<feature type="domain" description="Major facilitator superfamily (MFS) profile" evidence="9">
    <location>
        <begin position="9"/>
        <end position="493"/>
    </location>
</feature>
<feature type="transmembrane region" description="Helical" evidence="8">
    <location>
        <begin position="327"/>
        <end position="348"/>
    </location>
</feature>
<evidence type="ECO:0000256" key="4">
    <source>
        <dbReference type="ARBA" id="ARBA00022475"/>
    </source>
</evidence>
<name>A0ABM6MBM1_9SPHN</name>
<dbReference type="PANTHER" id="PTHR42718:SF9">
    <property type="entry name" value="MAJOR FACILITATOR SUPERFAMILY MULTIDRUG TRANSPORTER MFSC"/>
    <property type="match status" value="1"/>
</dbReference>
<evidence type="ECO:0000256" key="7">
    <source>
        <dbReference type="ARBA" id="ARBA00023136"/>
    </source>
</evidence>
<feature type="transmembrane region" description="Helical" evidence="8">
    <location>
        <begin position="354"/>
        <end position="380"/>
    </location>
</feature>
<dbReference type="SUPFAM" id="SSF103473">
    <property type="entry name" value="MFS general substrate transporter"/>
    <property type="match status" value="1"/>
</dbReference>
<evidence type="ECO:0000313" key="11">
    <source>
        <dbReference type="Proteomes" id="UP000258016"/>
    </source>
</evidence>